<dbReference type="FunFam" id="6.10.250.3250:FF:000001">
    <property type="entry name" value="60S ribosomal protein L13a"/>
    <property type="match status" value="1"/>
</dbReference>
<evidence type="ECO:0000313" key="10">
    <source>
        <dbReference type="Proteomes" id="UP000694553"/>
    </source>
</evidence>
<dbReference type="GO" id="GO:0022625">
    <property type="term" value="C:cytosolic large ribosomal subunit"/>
    <property type="evidence" value="ECO:0007669"/>
    <property type="project" value="TreeGrafter"/>
</dbReference>
<reference evidence="9" key="3">
    <citation type="submission" date="2025-09" db="UniProtKB">
        <authorList>
            <consortium name="Ensembl"/>
        </authorList>
    </citation>
    <scope>IDENTIFICATION</scope>
</reference>
<feature type="region of interest" description="Disordered" evidence="7">
    <location>
        <begin position="437"/>
        <end position="507"/>
    </location>
</feature>
<keyword evidence="10" id="KW-1185">Reference proteome</keyword>
<dbReference type="Proteomes" id="UP000694553">
    <property type="component" value="Unassembled WGS sequence"/>
</dbReference>
<dbReference type="AlphaFoldDB" id="A0A8U7NDJ8"/>
<dbReference type="Pfam" id="PF00572">
    <property type="entry name" value="Ribosomal_L13"/>
    <property type="match status" value="1"/>
</dbReference>
<keyword evidence="2 6" id="KW-0689">Ribosomal protein</keyword>
<evidence type="ECO:0000256" key="2">
    <source>
        <dbReference type="ARBA" id="ARBA00022980"/>
    </source>
</evidence>
<dbReference type="SUPFAM" id="SSF52161">
    <property type="entry name" value="Ribosomal protein L13"/>
    <property type="match status" value="1"/>
</dbReference>
<evidence type="ECO:0000256" key="3">
    <source>
        <dbReference type="ARBA" id="ARBA00023274"/>
    </source>
</evidence>
<gene>
    <name evidence="9" type="primary">SLC17A7</name>
</gene>
<dbReference type="InterPro" id="IPR005822">
    <property type="entry name" value="Ribosomal_uL13"/>
</dbReference>
<dbReference type="PROSITE" id="PS00783">
    <property type="entry name" value="RIBOSOMAL_L13"/>
    <property type="match status" value="1"/>
</dbReference>
<dbReference type="Gene3D" id="6.10.250.3250">
    <property type="match status" value="1"/>
</dbReference>
<feature type="compositionally biased region" description="Basic residues" evidence="7">
    <location>
        <begin position="559"/>
        <end position="569"/>
    </location>
</feature>
<keyword evidence="3 6" id="KW-0687">Ribonucleoprotein</keyword>
<dbReference type="GO" id="GO:0017148">
    <property type="term" value="P:negative regulation of translation"/>
    <property type="evidence" value="ECO:0007669"/>
    <property type="project" value="TreeGrafter"/>
</dbReference>
<feature type="transmembrane region" description="Helical" evidence="8">
    <location>
        <begin position="90"/>
        <end position="112"/>
    </location>
</feature>
<dbReference type="Ensembl" id="ENSCMUT00000038525.1">
    <property type="protein sequence ID" value="ENSCMUP00000030935.1"/>
    <property type="gene ID" value="ENSCMUG00000018376.1"/>
</dbReference>
<dbReference type="InterPro" id="IPR005755">
    <property type="entry name" value="Ribosomal_uL13_euk/arc"/>
</dbReference>
<dbReference type="NCBIfam" id="TIGR01077">
    <property type="entry name" value="L13_A_E"/>
    <property type="match status" value="1"/>
</dbReference>
<feature type="compositionally biased region" description="Gly residues" evidence="7">
    <location>
        <begin position="536"/>
        <end position="558"/>
    </location>
</feature>
<feature type="compositionally biased region" description="Basic and acidic residues" evidence="7">
    <location>
        <begin position="573"/>
        <end position="586"/>
    </location>
</feature>
<evidence type="ECO:0000256" key="7">
    <source>
        <dbReference type="SAM" id="MobiDB-lite"/>
    </source>
</evidence>
<proteinExistence type="inferred from homology"/>
<dbReference type="InterPro" id="IPR036899">
    <property type="entry name" value="Ribosomal_uL13_sf"/>
</dbReference>
<dbReference type="PANTHER" id="PTHR11545">
    <property type="entry name" value="RIBOSOMAL PROTEIN L13"/>
    <property type="match status" value="1"/>
</dbReference>
<comment type="similarity">
    <text evidence="1 6">Belongs to the universal ribosomal protein uL13 family.</text>
</comment>
<evidence type="ECO:0000256" key="4">
    <source>
        <dbReference type="ARBA" id="ARBA00035201"/>
    </source>
</evidence>
<keyword evidence="8" id="KW-0812">Transmembrane</keyword>
<dbReference type="GO" id="GO:0003729">
    <property type="term" value="F:mRNA binding"/>
    <property type="evidence" value="ECO:0007669"/>
    <property type="project" value="TreeGrafter"/>
</dbReference>
<dbReference type="FunFam" id="3.90.1180.10:FF:000002">
    <property type="entry name" value="60S ribosomal protein L16"/>
    <property type="match status" value="1"/>
</dbReference>
<protein>
    <recommendedName>
        <fullName evidence="4">Large ribosomal subunit protein uL13</fullName>
    </recommendedName>
    <alternativeName>
        <fullName evidence="5">60S ribosomal protein L13a</fullName>
    </alternativeName>
</protein>
<sequence length="871" mass="95274">MLIPSAARTHVGCVIAVRVMQGLVEVSTVLGYFGGSWGGLGRLLGDFQVFRGGLEWFGDVWGYHVEFGSFWGGSGDFQVSLRCFRVVLCVFRWVWVFWGVLGIFCSILGVFLERFGVVLGVQQMSLGRGHAHTPIDQGVAGGRGQGRGQGRWVCPLLPLARVGQGRAGLGVTGGGRVQQGVSRWACPALTTPLFLAGCDLPRLSRHLEQVGPAPGAEPPGHHGLLRVLRGGSGGHAAGRRAGAVHGLELRVLRLRQFWGVLVPVLGAGVLREPRPAPHHLPRGAQIHRGEHRREHGQQPATAGHALAPLLHLDARLCHHRGQLLPQLDLLPAAHQPARLLRGGLWLRDQQGGAAVGAAAPGDDHRGTHRWPDRRLPALPGADVHHQRPQDDELRWVRHGGHAAAGRGLLTLAGGGHLLPRAGCGLQWLRHLRIQREPPGHRPALRQRPDGAVQRRGDTVRHGVSPHRGGTDTPQGEGTMGGDTVRHGVSPHRGGTDTPQDARGVAVGVPDRRARALRGRGLLRRLRFRGAAAVGGASAGGGGASGAGGRGQRRGGGGGRRGRWRRRGRTPGRAPRELRGDRHHPGPRDPPWVTPKDHTPTQGTPPPQDPQGHTGEPPPSSRCPKTPESRAPPALYIYKYKDRPIESVECCSGGTGRDGEVWQRVLRILEEHWEVLVIDGRGHLLGRLAAIVAKQVLLGRRVVVVRCEGINISGNFYRNKLKFLAFLRKRMNTNPSRGPFHFRAPSRIFWRTVRGMLPHKTKRGQAALERLKVFDGIPPPYDKRKRMVVPAALKIIRLKPTRKFAVLGRLAHEVGWKYREVTEALEEKRKEKAKLRYNKKRKMMSLRRRAERSAEAKAAPFTAVLRQHGLLL</sequence>
<evidence type="ECO:0000256" key="1">
    <source>
        <dbReference type="ARBA" id="ARBA00006227"/>
    </source>
</evidence>
<reference evidence="10" key="1">
    <citation type="submission" date="2019-10" db="EMBL/GenBank/DDBJ databases">
        <title>Corvus moneduloides (New Caledonian crow) genome, bCorMon1, primary haplotype.</title>
        <authorList>
            <person name="Rutz C."/>
            <person name="Fungtammasan C."/>
            <person name="Mountcastle J."/>
            <person name="Formenti G."/>
            <person name="Chow W."/>
            <person name="Howe K."/>
            <person name="Steele M.P."/>
            <person name="Fernandes J."/>
            <person name="Gilbert M.T.P."/>
            <person name="Fedrigo O."/>
            <person name="Jarvis E.D."/>
            <person name="Gemmell N."/>
        </authorList>
    </citation>
    <scope>NUCLEOTIDE SEQUENCE [LARGE SCALE GENOMIC DNA]</scope>
</reference>
<feature type="compositionally biased region" description="Basic and acidic residues" evidence="7">
    <location>
        <begin position="446"/>
        <end position="460"/>
    </location>
</feature>
<dbReference type="GO" id="GO:0006412">
    <property type="term" value="P:translation"/>
    <property type="evidence" value="ECO:0007669"/>
    <property type="project" value="InterPro"/>
</dbReference>
<dbReference type="CDD" id="cd00392">
    <property type="entry name" value="Ribosomal_L13"/>
    <property type="match status" value="1"/>
</dbReference>
<dbReference type="PANTHER" id="PTHR11545:SF3">
    <property type="entry name" value="LARGE RIBOSOMAL SUBUNIT PROTEIN UL13"/>
    <property type="match status" value="1"/>
</dbReference>
<keyword evidence="8" id="KW-0472">Membrane</keyword>
<evidence type="ECO:0000313" key="9">
    <source>
        <dbReference type="Ensembl" id="ENSCMUP00000030935.1"/>
    </source>
</evidence>
<keyword evidence="8" id="KW-1133">Transmembrane helix</keyword>
<dbReference type="InterPro" id="IPR023563">
    <property type="entry name" value="Ribosomal_uL13_CS"/>
</dbReference>
<evidence type="ECO:0000256" key="8">
    <source>
        <dbReference type="SAM" id="Phobius"/>
    </source>
</evidence>
<dbReference type="Gene3D" id="3.90.1180.10">
    <property type="entry name" value="Ribosomal protein L13"/>
    <property type="match status" value="1"/>
</dbReference>
<reference evidence="9" key="2">
    <citation type="submission" date="2025-08" db="UniProtKB">
        <authorList>
            <consortium name="Ensembl"/>
        </authorList>
    </citation>
    <scope>IDENTIFICATION</scope>
</reference>
<organism evidence="9 10">
    <name type="scientific">Corvus moneduloides</name>
    <name type="common">New Caledonian crow</name>
    <dbReference type="NCBI Taxonomy" id="1196302"/>
    <lineage>
        <taxon>Eukaryota</taxon>
        <taxon>Metazoa</taxon>
        <taxon>Chordata</taxon>
        <taxon>Craniata</taxon>
        <taxon>Vertebrata</taxon>
        <taxon>Euteleostomi</taxon>
        <taxon>Archelosauria</taxon>
        <taxon>Archosauria</taxon>
        <taxon>Dinosauria</taxon>
        <taxon>Saurischia</taxon>
        <taxon>Theropoda</taxon>
        <taxon>Coelurosauria</taxon>
        <taxon>Aves</taxon>
        <taxon>Neognathae</taxon>
        <taxon>Neoaves</taxon>
        <taxon>Telluraves</taxon>
        <taxon>Australaves</taxon>
        <taxon>Passeriformes</taxon>
        <taxon>Corvoidea</taxon>
        <taxon>Corvidae</taxon>
        <taxon>Corvus</taxon>
    </lineage>
</organism>
<name>A0A8U7NDJ8_CORMO</name>
<dbReference type="HAMAP" id="MF_01366">
    <property type="entry name" value="Ribosomal_uL13"/>
    <property type="match status" value="1"/>
</dbReference>
<evidence type="ECO:0000256" key="6">
    <source>
        <dbReference type="RuleBase" id="RU003877"/>
    </source>
</evidence>
<accession>A0A8U7NDJ8</accession>
<evidence type="ECO:0000256" key="5">
    <source>
        <dbReference type="ARBA" id="ARBA00035367"/>
    </source>
</evidence>
<feature type="region of interest" description="Disordered" evidence="7">
    <location>
        <begin position="532"/>
        <end position="628"/>
    </location>
</feature>
<dbReference type="GO" id="GO:0003735">
    <property type="term" value="F:structural constituent of ribosome"/>
    <property type="evidence" value="ECO:0007669"/>
    <property type="project" value="InterPro"/>
</dbReference>